<organism evidence="2">
    <name type="scientific">Solanum chacoense</name>
    <name type="common">Chaco potato</name>
    <dbReference type="NCBI Taxonomy" id="4108"/>
    <lineage>
        <taxon>Eukaryota</taxon>
        <taxon>Viridiplantae</taxon>
        <taxon>Streptophyta</taxon>
        <taxon>Embryophyta</taxon>
        <taxon>Tracheophyta</taxon>
        <taxon>Spermatophyta</taxon>
        <taxon>Magnoliopsida</taxon>
        <taxon>eudicotyledons</taxon>
        <taxon>Gunneridae</taxon>
        <taxon>Pentapetalae</taxon>
        <taxon>asterids</taxon>
        <taxon>lamiids</taxon>
        <taxon>Solanales</taxon>
        <taxon>Solanaceae</taxon>
        <taxon>Solanoideae</taxon>
        <taxon>Solaneae</taxon>
        <taxon>Solanum</taxon>
    </lineage>
</organism>
<name>A0A0V0GPI3_SOLCH</name>
<keyword evidence="1" id="KW-0732">Signal</keyword>
<dbReference type="EMBL" id="GEDG01033944">
    <property type="protein sequence ID" value="JAP09996.1"/>
    <property type="molecule type" value="Transcribed_RNA"/>
</dbReference>
<dbReference type="AlphaFoldDB" id="A0A0V0GPI3"/>
<proteinExistence type="predicted"/>
<feature type="chain" id="PRO_5006865405" evidence="1">
    <location>
        <begin position="18"/>
        <end position="88"/>
    </location>
</feature>
<evidence type="ECO:0000313" key="2">
    <source>
        <dbReference type="EMBL" id="JAP09996.1"/>
    </source>
</evidence>
<accession>A0A0V0GPI3</accession>
<reference evidence="2" key="1">
    <citation type="submission" date="2015-12" db="EMBL/GenBank/DDBJ databases">
        <title>Gene expression during late stages of embryo sac development: a critical building block for successful pollen-pistil interactions.</title>
        <authorList>
            <person name="Liu Y."/>
            <person name="Joly V."/>
            <person name="Sabar M."/>
            <person name="Matton D.P."/>
        </authorList>
    </citation>
    <scope>NUCLEOTIDE SEQUENCE</scope>
</reference>
<evidence type="ECO:0000256" key="1">
    <source>
        <dbReference type="SAM" id="SignalP"/>
    </source>
</evidence>
<feature type="signal peptide" evidence="1">
    <location>
        <begin position="1"/>
        <end position="17"/>
    </location>
</feature>
<sequence>MILSLKLLLLTSYLVSIVDSPVCRPWQEEPHSTLNPGDNHHQRFGSTNLHIPSLGSTSLSTSSNNPTSPFDSVAISLVLIIACLADIN</sequence>
<protein>
    <submittedName>
        <fullName evidence="2">Putative ovule protein</fullName>
    </submittedName>
</protein>